<dbReference type="PROSITE" id="PS50943">
    <property type="entry name" value="HTH_CROC1"/>
    <property type="match status" value="1"/>
</dbReference>
<protein>
    <submittedName>
        <fullName evidence="6">DNA-binding transcriptional regulator LsrR (DeoR family)</fullName>
    </submittedName>
</protein>
<dbReference type="EMBL" id="PZZP01000004">
    <property type="protein sequence ID" value="PTM53280.1"/>
    <property type="molecule type" value="Genomic_DNA"/>
</dbReference>
<dbReference type="SUPFAM" id="SSF46689">
    <property type="entry name" value="Homeodomain-like"/>
    <property type="match status" value="1"/>
</dbReference>
<comment type="similarity">
    <text evidence="1">Belongs to the SorC transcriptional regulatory family.</text>
</comment>
<keyword evidence="3 6" id="KW-0238">DNA-binding</keyword>
<dbReference type="Pfam" id="PF13412">
    <property type="entry name" value="HTH_24"/>
    <property type="match status" value="1"/>
</dbReference>
<dbReference type="Gene3D" id="3.40.50.1360">
    <property type="match status" value="1"/>
</dbReference>
<dbReference type="InterPro" id="IPR009057">
    <property type="entry name" value="Homeodomain-like_sf"/>
</dbReference>
<evidence type="ECO:0000259" key="5">
    <source>
        <dbReference type="PROSITE" id="PS50943"/>
    </source>
</evidence>
<sequence>MVSKRWAERRQMVRAAYLYYEAGLNQSEVAKRIGLSRPLISKLLQKARETGIVEISIKDDTIVTTQLEEQLTNAFGLAEAIVIPVQEGWDDEEVKRQMAKTAGILLKKRITRSKTVGVSWGTTLYHFVQEFPFVQAKHLRILPLIGGMGRNYGQLHSNQLAKQLADKLSATCEHLYVPAILSSENLKEQLLDSMDIRALLHEATRVDVAIVGLGSPYASTMTQLGYLKESDLESLMKFGAVGDINSRFIDENGEEVADPINERVIGIDVEDMRSIATVVCMVTGKGKAKALLAALHGGYIDILVVDSETAAAVLRLKEGGGRVVRGDQSDGDVLY</sequence>
<dbReference type="PANTHER" id="PTHR34294">
    <property type="entry name" value="TRANSCRIPTIONAL REGULATOR-RELATED"/>
    <property type="match status" value="1"/>
</dbReference>
<evidence type="ECO:0000256" key="3">
    <source>
        <dbReference type="ARBA" id="ARBA00023125"/>
    </source>
</evidence>
<comment type="caution">
    <text evidence="6">The sequence shown here is derived from an EMBL/GenBank/DDBJ whole genome shotgun (WGS) entry which is preliminary data.</text>
</comment>
<dbReference type="RefSeq" id="WP_107728567.1">
    <property type="nucleotide sequence ID" value="NZ_PZZP01000004.1"/>
</dbReference>
<evidence type="ECO:0000256" key="1">
    <source>
        <dbReference type="ARBA" id="ARBA00010466"/>
    </source>
</evidence>
<evidence type="ECO:0000313" key="6">
    <source>
        <dbReference type="EMBL" id="PTM53280.1"/>
    </source>
</evidence>
<gene>
    <name evidence="6" type="ORF">C8J48_3604</name>
</gene>
<dbReference type="OrthoDB" id="58802at2"/>
<accession>A0A2T4Z0P4</accession>
<name>A0A2T4Z0P4_9BACL</name>
<dbReference type="InterPro" id="IPR007324">
    <property type="entry name" value="Sugar-bd_dom_put"/>
</dbReference>
<dbReference type="PANTHER" id="PTHR34294:SF12">
    <property type="entry name" value="SUGAR-BINDING TRANSCRIPTIONAL REGULATOR"/>
    <property type="match status" value="1"/>
</dbReference>
<dbReference type="Pfam" id="PF04198">
    <property type="entry name" value="Sugar-bind"/>
    <property type="match status" value="1"/>
</dbReference>
<dbReference type="Proteomes" id="UP000241639">
    <property type="component" value="Unassembled WGS sequence"/>
</dbReference>
<evidence type="ECO:0000313" key="7">
    <source>
        <dbReference type="Proteomes" id="UP000241639"/>
    </source>
</evidence>
<organism evidence="6 7">
    <name type="scientific">Desmospora activa DSM 45169</name>
    <dbReference type="NCBI Taxonomy" id="1121389"/>
    <lineage>
        <taxon>Bacteria</taxon>
        <taxon>Bacillati</taxon>
        <taxon>Bacillota</taxon>
        <taxon>Bacilli</taxon>
        <taxon>Bacillales</taxon>
        <taxon>Thermoactinomycetaceae</taxon>
        <taxon>Desmospora</taxon>
    </lineage>
</organism>
<dbReference type="AlphaFoldDB" id="A0A2T4Z0P4"/>
<dbReference type="GO" id="GO:0030246">
    <property type="term" value="F:carbohydrate binding"/>
    <property type="evidence" value="ECO:0007669"/>
    <property type="project" value="InterPro"/>
</dbReference>
<keyword evidence="7" id="KW-1185">Reference proteome</keyword>
<evidence type="ECO:0000256" key="2">
    <source>
        <dbReference type="ARBA" id="ARBA00023015"/>
    </source>
</evidence>
<dbReference type="SUPFAM" id="SSF100950">
    <property type="entry name" value="NagB/RpiA/CoA transferase-like"/>
    <property type="match status" value="1"/>
</dbReference>
<dbReference type="InterPro" id="IPR001387">
    <property type="entry name" value="Cro/C1-type_HTH"/>
</dbReference>
<keyword evidence="4" id="KW-0804">Transcription</keyword>
<dbReference type="Gene3D" id="1.10.10.10">
    <property type="entry name" value="Winged helix-like DNA-binding domain superfamily/Winged helix DNA-binding domain"/>
    <property type="match status" value="1"/>
</dbReference>
<proteinExistence type="inferred from homology"/>
<keyword evidence="2" id="KW-0805">Transcription regulation</keyword>
<dbReference type="InterPro" id="IPR037171">
    <property type="entry name" value="NagB/RpiA_transferase-like"/>
</dbReference>
<feature type="domain" description="HTH cro/C1-type" evidence="5">
    <location>
        <begin position="21"/>
        <end position="43"/>
    </location>
</feature>
<evidence type="ECO:0000256" key="4">
    <source>
        <dbReference type="ARBA" id="ARBA00023163"/>
    </source>
</evidence>
<dbReference type="InterPro" id="IPR036388">
    <property type="entry name" value="WH-like_DNA-bd_sf"/>
</dbReference>
<reference evidence="6 7" key="1">
    <citation type="submission" date="2018-04" db="EMBL/GenBank/DDBJ databases">
        <title>Genomic Encyclopedia of Archaeal and Bacterial Type Strains, Phase II (KMG-II): from individual species to whole genera.</title>
        <authorList>
            <person name="Goeker M."/>
        </authorList>
    </citation>
    <scope>NUCLEOTIDE SEQUENCE [LARGE SCALE GENOMIC DNA]</scope>
    <source>
        <strain evidence="6 7">DSM 45169</strain>
    </source>
</reference>
<dbReference type="GO" id="GO:0003677">
    <property type="term" value="F:DNA binding"/>
    <property type="evidence" value="ECO:0007669"/>
    <property type="project" value="UniProtKB-KW"/>
</dbReference>
<dbReference type="InterPro" id="IPR051054">
    <property type="entry name" value="SorC_transcr_regulators"/>
</dbReference>